<organism evidence="1 2">
    <name type="scientific">Oerskovia jenensis</name>
    <dbReference type="NCBI Taxonomy" id="162169"/>
    <lineage>
        <taxon>Bacteria</taxon>
        <taxon>Bacillati</taxon>
        <taxon>Actinomycetota</taxon>
        <taxon>Actinomycetes</taxon>
        <taxon>Micrococcales</taxon>
        <taxon>Cellulomonadaceae</taxon>
        <taxon>Oerskovia</taxon>
    </lineage>
</organism>
<proteinExistence type="predicted"/>
<dbReference type="EMBL" id="JAFBBO010000001">
    <property type="protein sequence ID" value="MBM7477343.1"/>
    <property type="molecule type" value="Genomic_DNA"/>
</dbReference>
<evidence type="ECO:0000313" key="1">
    <source>
        <dbReference type="EMBL" id="MBM7477343.1"/>
    </source>
</evidence>
<name>A0ABS2LA83_9CELL</name>
<keyword evidence="2" id="KW-1185">Reference proteome</keyword>
<protein>
    <submittedName>
        <fullName evidence="1">Uncharacterized protein</fullName>
    </submittedName>
</protein>
<accession>A0ABS2LA83</accession>
<gene>
    <name evidence="1" type="ORF">JOD49_000263</name>
</gene>
<evidence type="ECO:0000313" key="2">
    <source>
        <dbReference type="Proteomes" id="UP000698059"/>
    </source>
</evidence>
<dbReference type="RefSeq" id="WP_205305644.1">
    <property type="nucleotide sequence ID" value="NZ_BAAAVF010000015.1"/>
</dbReference>
<dbReference type="Proteomes" id="UP000698059">
    <property type="component" value="Unassembled WGS sequence"/>
</dbReference>
<reference evidence="1 2" key="1">
    <citation type="submission" date="2021-01" db="EMBL/GenBank/DDBJ databases">
        <title>Sequencing the genomes of 1000 actinobacteria strains.</title>
        <authorList>
            <person name="Klenk H.-P."/>
        </authorList>
    </citation>
    <scope>NUCLEOTIDE SEQUENCE [LARGE SCALE GENOMIC DNA]</scope>
    <source>
        <strain evidence="1 2">DSM 46000</strain>
    </source>
</reference>
<comment type="caution">
    <text evidence="1">The sequence shown here is derived from an EMBL/GenBank/DDBJ whole genome shotgun (WGS) entry which is preliminary data.</text>
</comment>
<sequence>MPLDILLVAVSQRGTSPRHRTRTTLAAACDDDGELVRWCASSGRPMLAKIDPYGDLVLTSSEMEQLIDELRPSDAGPHGAACRIIDETLELASRCAADPTTELWFAGD</sequence>